<keyword evidence="2" id="KW-1277">Toxin-antitoxin system</keyword>
<dbReference type="InterPro" id="IPR051803">
    <property type="entry name" value="TA_system_RelE-like_toxin"/>
</dbReference>
<evidence type="ECO:0000313" key="3">
    <source>
        <dbReference type="EMBL" id="SMX45580.1"/>
    </source>
</evidence>
<gene>
    <name evidence="3" type="ORF">OCA8868_03329</name>
</gene>
<evidence type="ECO:0000256" key="2">
    <source>
        <dbReference type="ARBA" id="ARBA00022649"/>
    </source>
</evidence>
<dbReference type="Pfam" id="PF05016">
    <property type="entry name" value="ParE_toxin"/>
    <property type="match status" value="1"/>
</dbReference>
<dbReference type="OrthoDB" id="595470at2"/>
<dbReference type="Gene3D" id="3.30.2310.20">
    <property type="entry name" value="RelE-like"/>
    <property type="match status" value="1"/>
</dbReference>
<dbReference type="InterPro" id="IPR035093">
    <property type="entry name" value="RelE/ParE_toxin_dom_sf"/>
</dbReference>
<dbReference type="PANTHER" id="PTHR33755">
    <property type="entry name" value="TOXIN PARE1-RELATED"/>
    <property type="match status" value="1"/>
</dbReference>
<protein>
    <submittedName>
        <fullName evidence="3">Plasmid stabilization system protein</fullName>
    </submittedName>
</protein>
<sequence>MPHKVVFGQQALNKLKNINVYLVERSPNGAQNVPRDIERAAELLGHFPMMGAQIELTSARFHITRKYKYRIVYRVSGERVEILNVYHPSQSR</sequence>
<evidence type="ECO:0000256" key="1">
    <source>
        <dbReference type="ARBA" id="ARBA00006226"/>
    </source>
</evidence>
<accession>A0A238KSE9</accession>
<name>A0A238KSE9_9RHOB</name>
<keyword evidence="4" id="KW-1185">Reference proteome</keyword>
<proteinExistence type="inferred from homology"/>
<organism evidence="3 4">
    <name type="scientific">Octadecabacter ascidiaceicola</name>
    <dbReference type="NCBI Taxonomy" id="1655543"/>
    <lineage>
        <taxon>Bacteria</taxon>
        <taxon>Pseudomonadati</taxon>
        <taxon>Pseudomonadota</taxon>
        <taxon>Alphaproteobacteria</taxon>
        <taxon>Rhodobacterales</taxon>
        <taxon>Roseobacteraceae</taxon>
        <taxon>Octadecabacter</taxon>
    </lineage>
</organism>
<dbReference type="RefSeq" id="WP_093997663.1">
    <property type="nucleotide sequence ID" value="NZ_FXYD01000009.1"/>
</dbReference>
<dbReference type="Proteomes" id="UP000203464">
    <property type="component" value="Unassembled WGS sequence"/>
</dbReference>
<dbReference type="InterPro" id="IPR007712">
    <property type="entry name" value="RelE/ParE_toxin"/>
</dbReference>
<dbReference type="EMBL" id="FXYD01000009">
    <property type="protein sequence ID" value="SMX45580.1"/>
    <property type="molecule type" value="Genomic_DNA"/>
</dbReference>
<comment type="similarity">
    <text evidence="1">Belongs to the RelE toxin family.</text>
</comment>
<evidence type="ECO:0000313" key="4">
    <source>
        <dbReference type="Proteomes" id="UP000203464"/>
    </source>
</evidence>
<reference evidence="4" key="1">
    <citation type="submission" date="2017-05" db="EMBL/GenBank/DDBJ databases">
        <authorList>
            <person name="Rodrigo-Torres L."/>
            <person name="Arahal R. D."/>
            <person name="Lucena T."/>
        </authorList>
    </citation>
    <scope>NUCLEOTIDE SEQUENCE [LARGE SCALE GENOMIC DNA]</scope>
    <source>
        <strain evidence="4">CECT 8868</strain>
    </source>
</reference>
<dbReference type="AlphaFoldDB" id="A0A238KSE9"/>